<evidence type="ECO:0000313" key="1">
    <source>
        <dbReference type="Proteomes" id="UP000887580"/>
    </source>
</evidence>
<accession>A0AC35FL49</accession>
<reference evidence="2" key="1">
    <citation type="submission" date="2022-11" db="UniProtKB">
        <authorList>
            <consortium name="WormBaseParasite"/>
        </authorList>
    </citation>
    <scope>IDENTIFICATION</scope>
</reference>
<name>A0AC35FL49_9BILA</name>
<organism evidence="1 2">
    <name type="scientific">Panagrolaimus sp. PS1159</name>
    <dbReference type="NCBI Taxonomy" id="55785"/>
    <lineage>
        <taxon>Eukaryota</taxon>
        <taxon>Metazoa</taxon>
        <taxon>Ecdysozoa</taxon>
        <taxon>Nematoda</taxon>
        <taxon>Chromadorea</taxon>
        <taxon>Rhabditida</taxon>
        <taxon>Tylenchina</taxon>
        <taxon>Panagrolaimomorpha</taxon>
        <taxon>Panagrolaimoidea</taxon>
        <taxon>Panagrolaimidae</taxon>
        <taxon>Panagrolaimus</taxon>
    </lineage>
</organism>
<dbReference type="Proteomes" id="UP000887580">
    <property type="component" value="Unplaced"/>
</dbReference>
<sequence length="501" mass="57125">MQIIESAKKYVFHMEPPIPPVTQENVANVLQQCYEQKIAPFERMHAYEQFHTSTLTGPEFNSKPMVLFLGQYSVGKTTMIKYLMGGQEYPGSQIGPEPTTDCFIVVHYNEAVRTIMGTTLAADSNLPFHSLNQFGSSFLTHLRGASLPVPMLKHVFLIDTPGILSGQKQTISREYDFASVVRFMADKVDMIIMLFDTSKLDINDEYKLVLQHLKGNEEKIKIVLNKADCVDPGELVRVRGALMWSLSKIMTTPEVPKVFIGSFSIPNKNTKNSEVLNLFKDDYADLFKELERLPIQHLSRKVNDVIKRAKSVRVHALIMDEMLKKMWYRSEKQRTLMLRDKKLKAIFLDIKLKYRMAESDMPDYETFKDHAQKSYLKSWNRIKPKMLLKLEEFLMKDVTKICENLPNDDSGAASLKREFDIILEQRNEAIEALTAEKAASPANNNAKAEEKKEASKKASIRKEASKKASIRKEVATPKKKESTGTKSATKSPQVDVTQKED</sequence>
<dbReference type="WBParaSite" id="PS1159_v2.g18448.t1">
    <property type="protein sequence ID" value="PS1159_v2.g18448.t1"/>
    <property type="gene ID" value="PS1159_v2.g18448"/>
</dbReference>
<proteinExistence type="predicted"/>
<protein>
    <submittedName>
        <fullName evidence="2">Dynamin-type G domain-containing protein</fullName>
    </submittedName>
</protein>
<evidence type="ECO:0000313" key="2">
    <source>
        <dbReference type="WBParaSite" id="PS1159_v2.g18448.t1"/>
    </source>
</evidence>